<gene>
    <name evidence="1" type="ORF">ACFP1C_08060</name>
</gene>
<accession>A0ABW1TJ73</accession>
<evidence type="ECO:0000313" key="2">
    <source>
        <dbReference type="Proteomes" id="UP001596283"/>
    </source>
</evidence>
<sequence>MSDLHGPEQLIVNELLDHGIFTSTITPQTSKQRADAINALKRPLTQQRLNSFFKGLLGVVPDNYQENLLFLLSNQRLDADSVHVLLATLKAVINLPELQNQQSDRVVLTQTIVRQVHSEVVNLDEKEIRRRITALFVDRFGLFTPDMPEVSAVERTEEIDDYWDVSADFNYVAACLVEHLQAATVAPEPTPLQRVNRTLLTQRYVDRSSRVWLDLVTHKTEIAEQWAQLDRFDLECGDDYAPLLDKSRKKSEAKPAVVAVAVARSLGVGLPTDMVTTRIHQIVHQLFPESTINVTLVKQALTDMALVRERDGYVSPTPIAHRFSMRTQQVTTEEK</sequence>
<dbReference type="Proteomes" id="UP001596283">
    <property type="component" value="Unassembled WGS sequence"/>
</dbReference>
<reference evidence="2" key="1">
    <citation type="journal article" date="2019" name="Int. J. Syst. Evol. Microbiol.">
        <title>The Global Catalogue of Microorganisms (GCM) 10K type strain sequencing project: providing services to taxonomists for standard genome sequencing and annotation.</title>
        <authorList>
            <consortium name="The Broad Institute Genomics Platform"/>
            <consortium name="The Broad Institute Genome Sequencing Center for Infectious Disease"/>
            <person name="Wu L."/>
            <person name="Ma J."/>
        </authorList>
    </citation>
    <scope>NUCLEOTIDE SEQUENCE [LARGE SCALE GENOMIC DNA]</scope>
    <source>
        <strain evidence="2">CCM 8908</strain>
    </source>
</reference>
<protein>
    <submittedName>
        <fullName evidence="1">Uncharacterized protein</fullName>
    </submittedName>
</protein>
<proteinExistence type="predicted"/>
<dbReference type="EMBL" id="JBHSSI010000047">
    <property type="protein sequence ID" value="MFC6260888.1"/>
    <property type="molecule type" value="Genomic_DNA"/>
</dbReference>
<dbReference type="RefSeq" id="WP_125687286.1">
    <property type="nucleotide sequence ID" value="NZ_JBHSSI010000047.1"/>
</dbReference>
<evidence type="ECO:0000313" key="1">
    <source>
        <dbReference type="EMBL" id="MFC6260888.1"/>
    </source>
</evidence>
<organism evidence="1 2">
    <name type="scientific">Levilactobacillus fujinensis</name>
    <dbReference type="NCBI Taxonomy" id="2486024"/>
    <lineage>
        <taxon>Bacteria</taxon>
        <taxon>Bacillati</taxon>
        <taxon>Bacillota</taxon>
        <taxon>Bacilli</taxon>
        <taxon>Lactobacillales</taxon>
        <taxon>Lactobacillaceae</taxon>
        <taxon>Levilactobacillus</taxon>
    </lineage>
</organism>
<comment type="caution">
    <text evidence="1">The sequence shown here is derived from an EMBL/GenBank/DDBJ whole genome shotgun (WGS) entry which is preliminary data.</text>
</comment>
<name>A0ABW1TJ73_9LACO</name>
<keyword evidence="2" id="KW-1185">Reference proteome</keyword>